<sequence precursor="true">MNCRLNQSKRSIASLSIIAATAFVLSSLSTSTADAQSGTRTRPTARPSAAQAGSGTRTAANAVGLQGYCPVCVIEAKQWMKGTAQISANHDGKTYLFPSEEQKQMFLANPSKYTPILGGDCVVALVEMGKRVPGSVQFAALHEGHLYLFANEKAKGMFQANKEKYAHADVALGGKCSVCRVEMNQDVDGVPEFTSLHKGMRYLFPGEKQQQMFNQNPAKYEVAK</sequence>
<evidence type="ECO:0000256" key="1">
    <source>
        <dbReference type="SAM" id="MobiDB-lite"/>
    </source>
</evidence>
<evidence type="ECO:0000313" key="3">
    <source>
        <dbReference type="EMBL" id="QDS94523.1"/>
    </source>
</evidence>
<dbReference type="AlphaFoldDB" id="A0A517MI10"/>
<feature type="region of interest" description="Disordered" evidence="1">
    <location>
        <begin position="34"/>
        <end position="53"/>
    </location>
</feature>
<keyword evidence="4" id="KW-1185">Reference proteome</keyword>
<keyword evidence="2" id="KW-0732">Signal</keyword>
<evidence type="ECO:0000256" key="2">
    <source>
        <dbReference type="SAM" id="SignalP"/>
    </source>
</evidence>
<dbReference type="Gene3D" id="1.10.620.20">
    <property type="entry name" value="Ribonucleotide Reductase, subunit A"/>
    <property type="match status" value="2"/>
</dbReference>
<dbReference type="EMBL" id="CP036262">
    <property type="protein sequence ID" value="QDS94523.1"/>
    <property type="molecule type" value="Genomic_DNA"/>
</dbReference>
<organism evidence="3 4">
    <name type="scientific">Roseimaritima multifibrata</name>
    <dbReference type="NCBI Taxonomy" id="1930274"/>
    <lineage>
        <taxon>Bacteria</taxon>
        <taxon>Pseudomonadati</taxon>
        <taxon>Planctomycetota</taxon>
        <taxon>Planctomycetia</taxon>
        <taxon>Pirellulales</taxon>
        <taxon>Pirellulaceae</taxon>
        <taxon>Roseimaritima</taxon>
    </lineage>
</organism>
<dbReference type="Proteomes" id="UP000320672">
    <property type="component" value="Chromosome"/>
</dbReference>
<proteinExistence type="predicted"/>
<protein>
    <submittedName>
        <fullName evidence="3">YHS domain protein</fullName>
    </submittedName>
</protein>
<dbReference type="KEGG" id="rml:FF011L_33020"/>
<feature type="chain" id="PRO_5021777729" evidence="2">
    <location>
        <begin position="36"/>
        <end position="224"/>
    </location>
</feature>
<gene>
    <name evidence="3" type="ORF">FF011L_33020</name>
</gene>
<evidence type="ECO:0000313" key="4">
    <source>
        <dbReference type="Proteomes" id="UP000320672"/>
    </source>
</evidence>
<name>A0A517MI10_9BACT</name>
<dbReference type="RefSeq" id="WP_145352545.1">
    <property type="nucleotide sequence ID" value="NZ_CP036262.1"/>
</dbReference>
<dbReference type="OrthoDB" id="272239at2"/>
<feature type="signal peptide" evidence="2">
    <location>
        <begin position="1"/>
        <end position="35"/>
    </location>
</feature>
<dbReference type="InterPro" id="IPR012348">
    <property type="entry name" value="RNR-like"/>
</dbReference>
<accession>A0A517MI10</accession>
<reference evidence="3 4" key="1">
    <citation type="submission" date="2019-02" db="EMBL/GenBank/DDBJ databases">
        <title>Deep-cultivation of Planctomycetes and their phenomic and genomic characterization uncovers novel biology.</title>
        <authorList>
            <person name="Wiegand S."/>
            <person name="Jogler M."/>
            <person name="Boedeker C."/>
            <person name="Pinto D."/>
            <person name="Vollmers J."/>
            <person name="Rivas-Marin E."/>
            <person name="Kohn T."/>
            <person name="Peeters S.H."/>
            <person name="Heuer A."/>
            <person name="Rast P."/>
            <person name="Oberbeckmann S."/>
            <person name="Bunk B."/>
            <person name="Jeske O."/>
            <person name="Meyerdierks A."/>
            <person name="Storesund J.E."/>
            <person name="Kallscheuer N."/>
            <person name="Luecker S."/>
            <person name="Lage O.M."/>
            <person name="Pohl T."/>
            <person name="Merkel B.J."/>
            <person name="Hornburger P."/>
            <person name="Mueller R.-W."/>
            <person name="Bruemmer F."/>
            <person name="Labrenz M."/>
            <person name="Spormann A.M."/>
            <person name="Op den Camp H."/>
            <person name="Overmann J."/>
            <person name="Amann R."/>
            <person name="Jetten M.S.M."/>
            <person name="Mascher T."/>
            <person name="Medema M.H."/>
            <person name="Devos D.P."/>
            <person name="Kaster A.-K."/>
            <person name="Ovreas L."/>
            <person name="Rohde M."/>
            <person name="Galperin M.Y."/>
            <person name="Jogler C."/>
        </authorList>
    </citation>
    <scope>NUCLEOTIDE SEQUENCE [LARGE SCALE GENOMIC DNA]</scope>
    <source>
        <strain evidence="3 4">FF011L</strain>
    </source>
</reference>
<dbReference type="GO" id="GO:0016491">
    <property type="term" value="F:oxidoreductase activity"/>
    <property type="evidence" value="ECO:0007669"/>
    <property type="project" value="InterPro"/>
</dbReference>